<evidence type="ECO:0000256" key="2">
    <source>
        <dbReference type="ARBA" id="ARBA00022670"/>
    </source>
</evidence>
<dbReference type="Gene3D" id="3.90.1720.10">
    <property type="entry name" value="endopeptidase domain like (from Nostoc punctiforme)"/>
    <property type="match status" value="1"/>
</dbReference>
<dbReference type="EMBL" id="RZTZ01000014">
    <property type="protein sequence ID" value="RVT57979.1"/>
    <property type="molecule type" value="Genomic_DNA"/>
</dbReference>
<keyword evidence="4" id="KW-0677">Repeat</keyword>
<dbReference type="InterPro" id="IPR036779">
    <property type="entry name" value="LysM_dom_sf"/>
</dbReference>
<sequence>MKKQLLTVCATATIIFAGFQTTASAHEKKYVVKSGDTLTKISAANNISVANLTAYNKLSNTVIKVGQELTLLPAHIHYTVKSGDALSKIAVAYNTTTAKIKEWNSLTSDTIKVGQSLMIVTSNGSQSTASTSTTASTTATYKVVSGDSLWSISLKFNITVDQLKTWNKMTTNTIFVGQVLNVKAPASGGTTAAPTQNKSSQASALIAEAQKYIGVPYVWGGSTPAGFDCSGFINYSYSKVGLSISRTVATMWSSGTVVAKPEVGDIVFYETTSGPSHAGIYMGNNKFIHAGSSTGVTITDMSNSYWKSRYLGAKSFF</sequence>
<feature type="domain" description="LysM" evidence="8">
    <location>
        <begin position="76"/>
        <end position="119"/>
    </location>
</feature>
<protein>
    <submittedName>
        <fullName evidence="10">Peptidoglycan endopeptidase</fullName>
    </submittedName>
</protein>
<feature type="chain" id="PRO_5019377331" evidence="7">
    <location>
        <begin position="26"/>
        <end position="317"/>
    </location>
</feature>
<keyword evidence="2" id="KW-0645">Protease</keyword>
<dbReference type="PANTHER" id="PTHR47053">
    <property type="entry name" value="MUREIN DD-ENDOPEPTIDASE MEPH-RELATED"/>
    <property type="match status" value="1"/>
</dbReference>
<accession>A0A437K555</accession>
<reference evidence="10 11" key="1">
    <citation type="submission" date="2019-01" db="EMBL/GenBank/DDBJ databases">
        <title>Bacillus sp. M5HDSG1-1, whole genome shotgun sequence.</title>
        <authorList>
            <person name="Tuo L."/>
        </authorList>
    </citation>
    <scope>NUCLEOTIDE SEQUENCE [LARGE SCALE GENOMIC DNA]</scope>
    <source>
        <strain evidence="10 11">M5HDSG1-1</strain>
    </source>
</reference>
<dbReference type="PROSITE" id="PS51935">
    <property type="entry name" value="NLPC_P60"/>
    <property type="match status" value="1"/>
</dbReference>
<evidence type="ECO:0000256" key="1">
    <source>
        <dbReference type="ARBA" id="ARBA00007074"/>
    </source>
</evidence>
<dbReference type="SMART" id="SM00257">
    <property type="entry name" value="LysM"/>
    <property type="match status" value="3"/>
</dbReference>
<dbReference type="PANTHER" id="PTHR47053:SF1">
    <property type="entry name" value="MUREIN DD-ENDOPEPTIDASE MEPH-RELATED"/>
    <property type="match status" value="1"/>
</dbReference>
<dbReference type="SUPFAM" id="SSF54106">
    <property type="entry name" value="LysM domain"/>
    <property type="match status" value="3"/>
</dbReference>
<dbReference type="InterPro" id="IPR051202">
    <property type="entry name" value="Peptidase_C40"/>
</dbReference>
<evidence type="ECO:0000256" key="5">
    <source>
        <dbReference type="ARBA" id="ARBA00022801"/>
    </source>
</evidence>
<evidence type="ECO:0000256" key="7">
    <source>
        <dbReference type="SAM" id="SignalP"/>
    </source>
</evidence>
<keyword evidence="6" id="KW-0788">Thiol protease</keyword>
<organism evidence="10 11">
    <name type="scientific">Niallia taxi</name>
    <dbReference type="NCBI Taxonomy" id="2499688"/>
    <lineage>
        <taxon>Bacteria</taxon>
        <taxon>Bacillati</taxon>
        <taxon>Bacillota</taxon>
        <taxon>Bacilli</taxon>
        <taxon>Bacillales</taxon>
        <taxon>Bacillaceae</taxon>
        <taxon>Niallia</taxon>
    </lineage>
</organism>
<evidence type="ECO:0000313" key="11">
    <source>
        <dbReference type="Proteomes" id="UP000288024"/>
    </source>
</evidence>
<dbReference type="InterPro" id="IPR018392">
    <property type="entry name" value="LysM"/>
</dbReference>
<feature type="signal peptide" evidence="7">
    <location>
        <begin position="1"/>
        <end position="25"/>
    </location>
</feature>
<comment type="caution">
    <text evidence="10">The sequence shown here is derived from an EMBL/GenBank/DDBJ whole genome shotgun (WGS) entry which is preliminary data.</text>
</comment>
<dbReference type="Proteomes" id="UP000288024">
    <property type="component" value="Unassembled WGS sequence"/>
</dbReference>
<name>A0A437K555_9BACI</name>
<dbReference type="InterPro" id="IPR038765">
    <property type="entry name" value="Papain-like_cys_pep_sf"/>
</dbReference>
<feature type="domain" description="NlpC/P60" evidence="9">
    <location>
        <begin position="199"/>
        <end position="317"/>
    </location>
</feature>
<keyword evidence="5" id="KW-0378">Hydrolase</keyword>
<feature type="domain" description="LysM" evidence="8">
    <location>
        <begin position="28"/>
        <end position="71"/>
    </location>
</feature>
<comment type="similarity">
    <text evidence="1">Belongs to the peptidase C40 family.</text>
</comment>
<dbReference type="Gene3D" id="3.10.350.10">
    <property type="entry name" value="LysM domain"/>
    <property type="match status" value="3"/>
</dbReference>
<evidence type="ECO:0000256" key="3">
    <source>
        <dbReference type="ARBA" id="ARBA00022729"/>
    </source>
</evidence>
<dbReference type="Pfam" id="PF01476">
    <property type="entry name" value="LysM"/>
    <property type="match status" value="3"/>
</dbReference>
<evidence type="ECO:0000313" key="10">
    <source>
        <dbReference type="EMBL" id="RVT57979.1"/>
    </source>
</evidence>
<evidence type="ECO:0000259" key="9">
    <source>
        <dbReference type="PROSITE" id="PS51935"/>
    </source>
</evidence>
<dbReference type="InterPro" id="IPR000064">
    <property type="entry name" value="NLP_P60_dom"/>
</dbReference>
<keyword evidence="11" id="KW-1185">Reference proteome</keyword>
<feature type="domain" description="LysM" evidence="8">
    <location>
        <begin position="139"/>
        <end position="182"/>
    </location>
</feature>
<dbReference type="Pfam" id="PF00877">
    <property type="entry name" value="NLPC_P60"/>
    <property type="match status" value="1"/>
</dbReference>
<dbReference type="SUPFAM" id="SSF54001">
    <property type="entry name" value="Cysteine proteinases"/>
    <property type="match status" value="1"/>
</dbReference>
<dbReference type="PROSITE" id="PS51782">
    <property type="entry name" value="LYSM"/>
    <property type="match status" value="3"/>
</dbReference>
<evidence type="ECO:0000259" key="8">
    <source>
        <dbReference type="PROSITE" id="PS51782"/>
    </source>
</evidence>
<dbReference type="GO" id="GO:0008234">
    <property type="term" value="F:cysteine-type peptidase activity"/>
    <property type="evidence" value="ECO:0007669"/>
    <property type="project" value="UniProtKB-KW"/>
</dbReference>
<keyword evidence="3 7" id="KW-0732">Signal</keyword>
<evidence type="ECO:0000256" key="4">
    <source>
        <dbReference type="ARBA" id="ARBA00022737"/>
    </source>
</evidence>
<dbReference type="GO" id="GO:0006508">
    <property type="term" value="P:proteolysis"/>
    <property type="evidence" value="ECO:0007669"/>
    <property type="project" value="UniProtKB-KW"/>
</dbReference>
<evidence type="ECO:0000256" key="6">
    <source>
        <dbReference type="ARBA" id="ARBA00022807"/>
    </source>
</evidence>
<gene>
    <name evidence="10" type="ORF">EM808_23290</name>
</gene>
<proteinExistence type="inferred from homology"/>
<dbReference type="RefSeq" id="WP_127741319.1">
    <property type="nucleotide sequence ID" value="NZ_RZTZ01000014.1"/>
</dbReference>
<dbReference type="AlphaFoldDB" id="A0A437K555"/>
<dbReference type="CDD" id="cd00118">
    <property type="entry name" value="LysM"/>
    <property type="match status" value="3"/>
</dbReference>